<dbReference type="KEGG" id="ehx:EMIHUDRAFT_195917"/>
<accession>A0A0D3J355</accession>
<dbReference type="GeneID" id="19045941"/>
<dbReference type="RefSeq" id="XP_005770369.1">
    <property type="nucleotide sequence ID" value="XM_005770312.1"/>
</dbReference>
<protein>
    <submittedName>
        <fullName evidence="3">Uncharacterized protein</fullName>
    </submittedName>
</protein>
<evidence type="ECO:0000313" key="3">
    <source>
        <dbReference type="EnsemblProtists" id="EOD17940"/>
    </source>
</evidence>
<feature type="coiled-coil region" evidence="1">
    <location>
        <begin position="118"/>
        <end position="185"/>
    </location>
</feature>
<feature type="coiled-coil region" evidence="1">
    <location>
        <begin position="425"/>
        <end position="459"/>
    </location>
</feature>
<dbReference type="PaxDb" id="2903-EOD17940"/>
<dbReference type="AlphaFoldDB" id="A0A0D3J355"/>
<proteinExistence type="predicted"/>
<sequence length="468" mass="52218">MHHPRNQERLALKPSRVSIDQDKRPPSPGTKPASARRPGVGGTARGGSVARVPVEYVANLQQQIFFLERKLEAVGGVDEPGGGGSLKPGAGAIALSGGLRSQGSLTYIALRPQIHSLDAEYRAAVRSHEAQLQQLAQERHARALERLGEAARQSAEADAEAAAARQELTAEVVGLQQQLDRAGIEHRATREELKASAAACEDLRRLISGAPAEVRRLESKVTNLQAERLLSEGREEAYRRRLAEVERDHEALKLQHEHGVAKWDRRQLEVDRATREALVDATRRAERAELRLREEEERYRLLGERLDAAVEGESRAVERVHELEARLEYAERDRDEAIEHTEKNKMVSVLSRMIIRKTRERMAEAEAAAARVVAGQDAMNDRVVSADGARKAARATQLPERQRHAIEREHYAQQDEEARAMTAWNRELEAQLHTMGRHLREARETLAEAEGREHNATARLKAGGVAEM</sequence>
<keyword evidence="1" id="KW-0175">Coiled coil</keyword>
<organism evidence="3 4">
    <name type="scientific">Emiliania huxleyi (strain CCMP1516)</name>
    <dbReference type="NCBI Taxonomy" id="280463"/>
    <lineage>
        <taxon>Eukaryota</taxon>
        <taxon>Haptista</taxon>
        <taxon>Haptophyta</taxon>
        <taxon>Prymnesiophyceae</taxon>
        <taxon>Isochrysidales</taxon>
        <taxon>Noelaerhabdaceae</taxon>
        <taxon>Emiliania</taxon>
    </lineage>
</organism>
<dbReference type="OMA" id="ERATQMG"/>
<name>A0A0D3J355_EMIH1</name>
<feature type="region of interest" description="Disordered" evidence="2">
    <location>
        <begin position="1"/>
        <end position="48"/>
    </location>
</feature>
<evidence type="ECO:0000256" key="1">
    <source>
        <dbReference type="SAM" id="Coils"/>
    </source>
</evidence>
<feature type="coiled-coil region" evidence="1">
    <location>
        <begin position="235"/>
        <end position="340"/>
    </location>
</feature>
<keyword evidence="4" id="KW-1185">Reference proteome</keyword>
<evidence type="ECO:0000256" key="2">
    <source>
        <dbReference type="SAM" id="MobiDB-lite"/>
    </source>
</evidence>
<evidence type="ECO:0000313" key="4">
    <source>
        <dbReference type="Proteomes" id="UP000013827"/>
    </source>
</evidence>
<dbReference type="Proteomes" id="UP000013827">
    <property type="component" value="Unassembled WGS sequence"/>
</dbReference>
<dbReference type="EnsemblProtists" id="EOD17940">
    <property type="protein sequence ID" value="EOD17940"/>
    <property type="gene ID" value="EMIHUDRAFT_195917"/>
</dbReference>
<dbReference type="HOGENOM" id="CLU_584530_0_0_1"/>
<reference evidence="3" key="2">
    <citation type="submission" date="2024-10" db="UniProtKB">
        <authorList>
            <consortium name="EnsemblProtists"/>
        </authorList>
    </citation>
    <scope>IDENTIFICATION</scope>
</reference>
<feature type="compositionally biased region" description="Basic and acidic residues" evidence="2">
    <location>
        <begin position="1"/>
        <end position="11"/>
    </location>
</feature>
<reference evidence="4" key="1">
    <citation type="journal article" date="2013" name="Nature">
        <title>Pan genome of the phytoplankton Emiliania underpins its global distribution.</title>
        <authorList>
            <person name="Read B.A."/>
            <person name="Kegel J."/>
            <person name="Klute M.J."/>
            <person name="Kuo A."/>
            <person name="Lefebvre S.C."/>
            <person name="Maumus F."/>
            <person name="Mayer C."/>
            <person name="Miller J."/>
            <person name="Monier A."/>
            <person name="Salamov A."/>
            <person name="Young J."/>
            <person name="Aguilar M."/>
            <person name="Claverie J.M."/>
            <person name="Frickenhaus S."/>
            <person name="Gonzalez K."/>
            <person name="Herman E.K."/>
            <person name="Lin Y.C."/>
            <person name="Napier J."/>
            <person name="Ogata H."/>
            <person name="Sarno A.F."/>
            <person name="Shmutz J."/>
            <person name="Schroeder D."/>
            <person name="de Vargas C."/>
            <person name="Verret F."/>
            <person name="von Dassow P."/>
            <person name="Valentin K."/>
            <person name="Van de Peer Y."/>
            <person name="Wheeler G."/>
            <person name="Dacks J.B."/>
            <person name="Delwiche C.F."/>
            <person name="Dyhrman S.T."/>
            <person name="Glockner G."/>
            <person name="John U."/>
            <person name="Richards T."/>
            <person name="Worden A.Z."/>
            <person name="Zhang X."/>
            <person name="Grigoriev I.V."/>
            <person name="Allen A.E."/>
            <person name="Bidle K."/>
            <person name="Borodovsky M."/>
            <person name="Bowler C."/>
            <person name="Brownlee C."/>
            <person name="Cock J.M."/>
            <person name="Elias M."/>
            <person name="Gladyshev V.N."/>
            <person name="Groth M."/>
            <person name="Guda C."/>
            <person name="Hadaegh A."/>
            <person name="Iglesias-Rodriguez M.D."/>
            <person name="Jenkins J."/>
            <person name="Jones B.M."/>
            <person name="Lawson T."/>
            <person name="Leese F."/>
            <person name="Lindquist E."/>
            <person name="Lobanov A."/>
            <person name="Lomsadze A."/>
            <person name="Malik S.B."/>
            <person name="Marsh M.E."/>
            <person name="Mackinder L."/>
            <person name="Mock T."/>
            <person name="Mueller-Roeber B."/>
            <person name="Pagarete A."/>
            <person name="Parker M."/>
            <person name="Probert I."/>
            <person name="Quesneville H."/>
            <person name="Raines C."/>
            <person name="Rensing S.A."/>
            <person name="Riano-Pachon D.M."/>
            <person name="Richier S."/>
            <person name="Rokitta S."/>
            <person name="Shiraiwa Y."/>
            <person name="Soanes D.M."/>
            <person name="van der Giezen M."/>
            <person name="Wahlund T.M."/>
            <person name="Williams B."/>
            <person name="Wilson W."/>
            <person name="Wolfe G."/>
            <person name="Wurch L.L."/>
        </authorList>
    </citation>
    <scope>NUCLEOTIDE SEQUENCE</scope>
</reference>